<name>A0A5S5ANI4_9FIRM</name>
<dbReference type="AlphaFoldDB" id="A0A5S5ANI4"/>
<dbReference type="PANTHER" id="PTHR30576:SF20">
    <property type="entry name" value="QUINOVOSAMINEPHOSPHOTRANSFERAE-RELATED"/>
    <property type="match status" value="1"/>
</dbReference>
<keyword evidence="2" id="KW-0472">Membrane</keyword>
<gene>
    <name evidence="4" type="ORF">LZ11_01749</name>
</gene>
<accession>A0A5S5ANI4</accession>
<keyword evidence="4" id="KW-0808">Transferase</keyword>
<dbReference type="PANTHER" id="PTHR30576">
    <property type="entry name" value="COLANIC BIOSYNTHESIS UDP-GLUCOSE LIPID CARRIER TRANSFERASE"/>
    <property type="match status" value="1"/>
</dbReference>
<keyword evidence="5" id="KW-1185">Reference proteome</keyword>
<evidence type="ECO:0000313" key="4">
    <source>
        <dbReference type="EMBL" id="TYP52405.1"/>
    </source>
</evidence>
<dbReference type="GO" id="GO:0016780">
    <property type="term" value="F:phosphotransferase activity, for other substituted phosphate groups"/>
    <property type="evidence" value="ECO:0007669"/>
    <property type="project" value="TreeGrafter"/>
</dbReference>
<dbReference type="Pfam" id="PF02397">
    <property type="entry name" value="Bac_transf"/>
    <property type="match status" value="1"/>
</dbReference>
<evidence type="ECO:0000313" key="5">
    <source>
        <dbReference type="Proteomes" id="UP000322294"/>
    </source>
</evidence>
<evidence type="ECO:0000259" key="3">
    <source>
        <dbReference type="Pfam" id="PF02397"/>
    </source>
</evidence>
<organism evidence="4 5">
    <name type="scientific">Thermosediminibacter litoriperuensis</name>
    <dbReference type="NCBI Taxonomy" id="291989"/>
    <lineage>
        <taxon>Bacteria</taxon>
        <taxon>Bacillati</taxon>
        <taxon>Bacillota</taxon>
        <taxon>Clostridia</taxon>
        <taxon>Thermosediminibacterales</taxon>
        <taxon>Thermosediminibacteraceae</taxon>
        <taxon>Thermosediminibacter</taxon>
    </lineage>
</organism>
<dbReference type="Proteomes" id="UP000322294">
    <property type="component" value="Unassembled WGS sequence"/>
</dbReference>
<dbReference type="EMBL" id="VNHO01000019">
    <property type="protein sequence ID" value="TYP52405.1"/>
    <property type="molecule type" value="Genomic_DNA"/>
</dbReference>
<reference evidence="4 5" key="1">
    <citation type="submission" date="2019-07" db="EMBL/GenBank/DDBJ databases">
        <title>Genomic Encyclopedia of Type Strains, Phase I: the one thousand microbial genomes (KMG-I) project.</title>
        <authorList>
            <person name="Kyrpides N."/>
        </authorList>
    </citation>
    <scope>NUCLEOTIDE SEQUENCE [LARGE SCALE GENOMIC DNA]</scope>
    <source>
        <strain evidence="4 5">DSM 16647</strain>
    </source>
</reference>
<dbReference type="InterPro" id="IPR003362">
    <property type="entry name" value="Bact_transf"/>
</dbReference>
<dbReference type="RefSeq" id="WP_148867472.1">
    <property type="nucleotide sequence ID" value="NZ_VNHO01000019.1"/>
</dbReference>
<evidence type="ECO:0000256" key="1">
    <source>
        <dbReference type="ARBA" id="ARBA00006464"/>
    </source>
</evidence>
<keyword evidence="2" id="KW-1133">Transmembrane helix</keyword>
<feature type="domain" description="Bacterial sugar transferase" evidence="3">
    <location>
        <begin position="5"/>
        <end position="195"/>
    </location>
</feature>
<proteinExistence type="inferred from homology"/>
<keyword evidence="2" id="KW-0812">Transmembrane</keyword>
<comment type="similarity">
    <text evidence="1">Belongs to the bacterial sugar transferase family.</text>
</comment>
<comment type="caution">
    <text evidence="4">The sequence shown here is derived from an EMBL/GenBank/DDBJ whole genome shotgun (WGS) entry which is preliminary data.</text>
</comment>
<sequence>MRWSKRLFDIFWSFIGLILLVPLFIIVAFLIKIEDGGPVFFRQERIGFNGKKFKIWKFRTMVFDAEKKGEQITVSNDPRITKIGRLLRKYKIDELPQLINVLIGDMSLVGPRPEVERYVKLYNEDQKKVLNFVPGITDPASLTFRNENELLSLEKDPEQFYIKEIMPMKIMMNLDYLQKANLWSDFIIIIKTIIAPIIDCLNKSLVKGQHASINKKSDYFNV</sequence>
<protein>
    <submittedName>
        <fullName evidence="4">Lipopolysaccharide/colanic/teichoic acid biosynthesis glycosyltransferase</fullName>
    </submittedName>
</protein>
<feature type="transmembrane region" description="Helical" evidence="2">
    <location>
        <begin position="7"/>
        <end position="31"/>
    </location>
</feature>
<evidence type="ECO:0000256" key="2">
    <source>
        <dbReference type="SAM" id="Phobius"/>
    </source>
</evidence>
<dbReference type="OrthoDB" id="9808602at2"/>